<dbReference type="EMBL" id="AP028679">
    <property type="protein sequence ID" value="BEQ15654.1"/>
    <property type="molecule type" value="Genomic_DNA"/>
</dbReference>
<feature type="domain" description="RES" evidence="1">
    <location>
        <begin position="72"/>
        <end position="200"/>
    </location>
</feature>
<proteinExistence type="predicted"/>
<name>A0AAU9ER96_9BACT</name>
<dbReference type="Pfam" id="PF08808">
    <property type="entry name" value="RES"/>
    <property type="match status" value="1"/>
</dbReference>
<reference evidence="3" key="1">
    <citation type="journal article" date="2023" name="Arch. Microbiol.">
        <title>Desulfoferula mesophilus gen. nov. sp. nov., a mesophilic sulfate-reducing bacterium isolated from a brackish lake sediment.</title>
        <authorList>
            <person name="Watanabe T."/>
            <person name="Yabe T."/>
            <person name="Tsuji J.M."/>
            <person name="Fukui M."/>
        </authorList>
    </citation>
    <scope>NUCLEOTIDE SEQUENCE [LARGE SCALE GENOMIC DNA]</scope>
    <source>
        <strain evidence="3">12FAK</strain>
    </source>
</reference>
<dbReference type="InterPro" id="IPR014914">
    <property type="entry name" value="RES_dom"/>
</dbReference>
<keyword evidence="3" id="KW-1185">Reference proteome</keyword>
<sequence length="229" mass="25943">MQGVFDQSRDFDDDVFRNIVSLRESQNLFADLSGGDESLSRLAVELEMRAKKDIPPGMIHRGFHYTTAILYPFESEPYLHSRYGNGSYGVWYGSLSLETSIHETTYHMIRSELNIEGLDETVVRERAVYLVHCRAVLVDLSRKGGEHPALLADDYAFTQGVGARLQGEGHPGLLAPSARHRGGTNLAAFRPEVLSDPRHHCYLTYRLDPIARRLWVERQPGEMVLELPF</sequence>
<gene>
    <name evidence="2" type="ORF">FAK_27200</name>
</gene>
<dbReference type="Proteomes" id="UP001366166">
    <property type="component" value="Chromosome"/>
</dbReference>
<evidence type="ECO:0000259" key="1">
    <source>
        <dbReference type="SMART" id="SM00953"/>
    </source>
</evidence>
<evidence type="ECO:0000313" key="3">
    <source>
        <dbReference type="Proteomes" id="UP001366166"/>
    </source>
</evidence>
<dbReference type="SMART" id="SM00953">
    <property type="entry name" value="RES"/>
    <property type="match status" value="1"/>
</dbReference>
<organism evidence="2 3">
    <name type="scientific">Desulfoferula mesophila</name>
    <dbReference type="NCBI Taxonomy" id="3058419"/>
    <lineage>
        <taxon>Bacteria</taxon>
        <taxon>Pseudomonadati</taxon>
        <taxon>Thermodesulfobacteriota</taxon>
        <taxon>Desulfarculia</taxon>
        <taxon>Desulfarculales</taxon>
        <taxon>Desulfarculaceae</taxon>
        <taxon>Desulfoferula</taxon>
    </lineage>
</organism>
<dbReference type="AlphaFoldDB" id="A0AAU9ER96"/>
<evidence type="ECO:0000313" key="2">
    <source>
        <dbReference type="EMBL" id="BEQ15654.1"/>
    </source>
</evidence>
<protein>
    <recommendedName>
        <fullName evidence="1">RES domain-containing protein</fullName>
    </recommendedName>
</protein>
<dbReference type="KEGG" id="dmp:FAK_27200"/>
<accession>A0AAU9ER96</accession>